<sequence>MTRENVPMAQFWKRLIDSASAHRRPDPPVMAAVAAVIGVDEPHLLAWGEGHHGDTPVTVVAVDEGLALVDPQGGAEAVAWHEVVRGGWREEGSTLWWSFLDQQSDEVRLEEPGDLPEVFNDRVTASIVVREPVPAEGGTVVIAGRRRLGRLDTGQILWTVIADGDADLTSPDIERRVLDRTAALQKEWR</sequence>
<organism evidence="1 2">
    <name type="scientific">Acidipropionibacterium jensenii</name>
    <dbReference type="NCBI Taxonomy" id="1749"/>
    <lineage>
        <taxon>Bacteria</taxon>
        <taxon>Bacillati</taxon>
        <taxon>Actinomycetota</taxon>
        <taxon>Actinomycetes</taxon>
        <taxon>Propionibacteriales</taxon>
        <taxon>Propionibacteriaceae</taxon>
        <taxon>Acidipropionibacterium</taxon>
    </lineage>
</organism>
<evidence type="ECO:0000313" key="2">
    <source>
        <dbReference type="Proteomes" id="UP000277858"/>
    </source>
</evidence>
<gene>
    <name evidence="1" type="ORF">NCTC13652_00480</name>
</gene>
<protein>
    <submittedName>
        <fullName evidence="1">Uncharacterized protein</fullName>
    </submittedName>
</protein>
<dbReference type="AlphaFoldDB" id="A0A448NWP4"/>
<dbReference type="Proteomes" id="UP000277858">
    <property type="component" value="Chromosome"/>
</dbReference>
<name>A0A448NWP4_9ACTN</name>
<accession>A0A448NWP4</accession>
<evidence type="ECO:0000313" key="1">
    <source>
        <dbReference type="EMBL" id="VEI02308.1"/>
    </source>
</evidence>
<proteinExistence type="predicted"/>
<dbReference type="EMBL" id="LR134473">
    <property type="protein sequence ID" value="VEI02308.1"/>
    <property type="molecule type" value="Genomic_DNA"/>
</dbReference>
<dbReference type="STRING" id="1122997.GCA_000425285_02381"/>
<keyword evidence="2" id="KW-1185">Reference proteome</keyword>
<reference evidence="1 2" key="1">
    <citation type="submission" date="2018-12" db="EMBL/GenBank/DDBJ databases">
        <authorList>
            <consortium name="Pathogen Informatics"/>
        </authorList>
    </citation>
    <scope>NUCLEOTIDE SEQUENCE [LARGE SCALE GENOMIC DNA]</scope>
    <source>
        <strain evidence="1 2">NCTC13652</strain>
    </source>
</reference>